<dbReference type="Pfam" id="PF00078">
    <property type="entry name" value="RVT_1"/>
    <property type="match status" value="1"/>
</dbReference>
<sequence length="568" mass="65956">MGQEEKQGGNPVTYSQVQGFRDAVQINELLDLGFVGHSFTWTNGQSGEDNIQERLDRALATIEWQQTFPKTIVQHLSRYKSDHSPILIDMMGEKRQRRKIPHRFRFEECWLSNEECERTVEEAWKGEQGPIQGRIAYCGKELDRWGDMLFGDIPKKIRKLQNKLQHLNTIKQEEGVILLIKEVEADLDEALKEEKTWWAQRSRTNWLRHGDQNSRFFHQKASQRKNRNWVKAIRDEAGVTHEEEEKIEEVMVEYYDNIFRSEGVEEARQAANIVKNRIDAEKREFLDQPFTVEEVTQALKQMHPTKAPGPDGMPALFYQKMWRIVGNDISDYVLNILNHEADPSPINSTHICMIPKIKTPRYAKDFRPISLCNVIFKLVTKTIANRLKQILPDIVGEFQSAFVQDRLITDNGLVAFEIFHYMKKKVTGQKGYIGIKLDMAKAYDRIEWCFLKEVMILMGFSQRWVNLIQRCVSTVTFSILVNGIPSKPFLLTRGLRQGDPLSPYLFILCAEVLSRLLIKAQNSEIIRGIRVARQAPQINHLFFADDSILFSRASDQDIQGIKEVLIQY</sequence>
<keyword evidence="3" id="KW-1185">Reference proteome</keyword>
<dbReference type="InterPro" id="IPR000477">
    <property type="entry name" value="RT_dom"/>
</dbReference>
<accession>A0A445CM35</accession>
<dbReference type="AlphaFoldDB" id="A0A445CM35"/>
<feature type="domain" description="Reverse transcriptase" evidence="1">
    <location>
        <begin position="335"/>
        <end position="568"/>
    </location>
</feature>
<gene>
    <name evidence="2" type="ORF">Ahy_A06g026934</name>
</gene>
<evidence type="ECO:0000313" key="3">
    <source>
        <dbReference type="Proteomes" id="UP000289738"/>
    </source>
</evidence>
<name>A0A445CM35_ARAHY</name>
<organism evidence="2 3">
    <name type="scientific">Arachis hypogaea</name>
    <name type="common">Peanut</name>
    <dbReference type="NCBI Taxonomy" id="3818"/>
    <lineage>
        <taxon>Eukaryota</taxon>
        <taxon>Viridiplantae</taxon>
        <taxon>Streptophyta</taxon>
        <taxon>Embryophyta</taxon>
        <taxon>Tracheophyta</taxon>
        <taxon>Spermatophyta</taxon>
        <taxon>Magnoliopsida</taxon>
        <taxon>eudicotyledons</taxon>
        <taxon>Gunneridae</taxon>
        <taxon>Pentapetalae</taxon>
        <taxon>rosids</taxon>
        <taxon>fabids</taxon>
        <taxon>Fabales</taxon>
        <taxon>Fabaceae</taxon>
        <taxon>Papilionoideae</taxon>
        <taxon>50 kb inversion clade</taxon>
        <taxon>dalbergioids sensu lato</taxon>
        <taxon>Dalbergieae</taxon>
        <taxon>Pterocarpus clade</taxon>
        <taxon>Arachis</taxon>
    </lineage>
</organism>
<comment type="caution">
    <text evidence="2">The sequence shown here is derived from an EMBL/GenBank/DDBJ whole genome shotgun (WGS) entry which is preliminary data.</text>
</comment>
<dbReference type="SUPFAM" id="SSF56672">
    <property type="entry name" value="DNA/RNA polymerases"/>
    <property type="match status" value="1"/>
</dbReference>
<dbReference type="PANTHER" id="PTHR31635">
    <property type="entry name" value="REVERSE TRANSCRIPTASE DOMAIN-CONTAINING PROTEIN-RELATED"/>
    <property type="match status" value="1"/>
</dbReference>
<dbReference type="SUPFAM" id="SSF56219">
    <property type="entry name" value="DNase I-like"/>
    <property type="match status" value="1"/>
</dbReference>
<dbReference type="InterPro" id="IPR043502">
    <property type="entry name" value="DNA/RNA_pol_sf"/>
</dbReference>
<dbReference type="PANTHER" id="PTHR31635:SF196">
    <property type="entry name" value="REVERSE TRANSCRIPTASE DOMAIN-CONTAINING PROTEIN-RELATED"/>
    <property type="match status" value="1"/>
</dbReference>
<evidence type="ECO:0000313" key="2">
    <source>
        <dbReference type="EMBL" id="RYR52001.1"/>
    </source>
</evidence>
<dbReference type="InterPro" id="IPR036691">
    <property type="entry name" value="Endo/exonu/phosph_ase_sf"/>
</dbReference>
<dbReference type="STRING" id="3818.A0A445CM35"/>
<dbReference type="Proteomes" id="UP000289738">
    <property type="component" value="Chromosome A06"/>
</dbReference>
<proteinExistence type="predicted"/>
<reference evidence="2 3" key="1">
    <citation type="submission" date="2019-01" db="EMBL/GenBank/DDBJ databases">
        <title>Sequencing of cultivated peanut Arachis hypogaea provides insights into genome evolution and oil improvement.</title>
        <authorList>
            <person name="Chen X."/>
        </authorList>
    </citation>
    <scope>NUCLEOTIDE SEQUENCE [LARGE SCALE GENOMIC DNA]</scope>
    <source>
        <strain evidence="3">cv. Fuhuasheng</strain>
        <tissue evidence="2">Leaves</tissue>
    </source>
</reference>
<dbReference type="PROSITE" id="PS50878">
    <property type="entry name" value="RT_POL"/>
    <property type="match status" value="1"/>
</dbReference>
<dbReference type="EMBL" id="SDMP01000006">
    <property type="protein sequence ID" value="RYR52001.1"/>
    <property type="molecule type" value="Genomic_DNA"/>
</dbReference>
<evidence type="ECO:0000259" key="1">
    <source>
        <dbReference type="PROSITE" id="PS50878"/>
    </source>
</evidence>
<dbReference type="Gene3D" id="3.60.10.10">
    <property type="entry name" value="Endonuclease/exonuclease/phosphatase"/>
    <property type="match status" value="1"/>
</dbReference>
<dbReference type="CDD" id="cd01650">
    <property type="entry name" value="RT_nLTR_like"/>
    <property type="match status" value="1"/>
</dbReference>
<protein>
    <recommendedName>
        <fullName evidence="1">Reverse transcriptase domain-containing protein</fullName>
    </recommendedName>
</protein>